<keyword evidence="4 5" id="KW-0472">Membrane</keyword>
<feature type="transmembrane region" description="Helical" evidence="5">
    <location>
        <begin position="34"/>
        <end position="50"/>
    </location>
</feature>
<evidence type="ECO:0000259" key="6">
    <source>
        <dbReference type="Pfam" id="PF04932"/>
    </source>
</evidence>
<feature type="transmembrane region" description="Helical" evidence="5">
    <location>
        <begin position="261"/>
        <end position="277"/>
    </location>
</feature>
<feature type="transmembrane region" description="Helical" evidence="5">
    <location>
        <begin position="211"/>
        <end position="228"/>
    </location>
</feature>
<keyword evidence="8" id="KW-0436">Ligase</keyword>
<dbReference type="OrthoDB" id="871774at2"/>
<evidence type="ECO:0000256" key="2">
    <source>
        <dbReference type="ARBA" id="ARBA00022692"/>
    </source>
</evidence>
<protein>
    <submittedName>
        <fullName evidence="8">O-antigen ligase</fullName>
    </submittedName>
</protein>
<feature type="transmembrane region" description="Helical" evidence="5">
    <location>
        <begin position="9"/>
        <end position="28"/>
    </location>
</feature>
<comment type="caution">
    <text evidence="8">The sequence shown here is derived from an EMBL/GenBank/DDBJ whole genome shotgun (WGS) entry which is preliminary data.</text>
</comment>
<gene>
    <name evidence="8" type="ORF">CLV93_101676</name>
    <name evidence="7" type="ORF">JCM18694_05720</name>
</gene>
<reference evidence="8 9" key="1">
    <citation type="submission" date="2018-03" db="EMBL/GenBank/DDBJ databases">
        <title>Genomic Encyclopedia of Archaeal and Bacterial Type Strains, Phase II (KMG-II): from individual species to whole genera.</title>
        <authorList>
            <person name="Goeker M."/>
        </authorList>
    </citation>
    <scope>NUCLEOTIDE SEQUENCE [LARGE SCALE GENOMIC DNA]</scope>
    <source>
        <strain evidence="8 9">DSM 27267</strain>
    </source>
</reference>
<dbReference type="PANTHER" id="PTHR37422:SF13">
    <property type="entry name" value="LIPOPOLYSACCHARIDE BIOSYNTHESIS PROTEIN PA4999-RELATED"/>
    <property type="match status" value="1"/>
</dbReference>
<evidence type="ECO:0000313" key="8">
    <source>
        <dbReference type="EMBL" id="PSK85707.1"/>
    </source>
</evidence>
<feature type="transmembrane region" description="Helical" evidence="5">
    <location>
        <begin position="390"/>
        <end position="416"/>
    </location>
</feature>
<dbReference type="EMBL" id="BLAU01000001">
    <property type="protein sequence ID" value="GET20326.1"/>
    <property type="molecule type" value="Genomic_DNA"/>
</dbReference>
<evidence type="ECO:0000256" key="3">
    <source>
        <dbReference type="ARBA" id="ARBA00022989"/>
    </source>
</evidence>
<dbReference type="Proteomes" id="UP000240621">
    <property type="component" value="Unassembled WGS sequence"/>
</dbReference>
<dbReference type="Proteomes" id="UP000396862">
    <property type="component" value="Unassembled WGS sequence"/>
</dbReference>
<dbReference type="AlphaFoldDB" id="A0A2P8CL85"/>
<reference evidence="7 10" key="2">
    <citation type="submission" date="2019-10" db="EMBL/GenBank/DDBJ databases">
        <title>Prolixibacter strains distinguished by the presence of nitrate reductase genes were adept at nitrate-dependent anaerobic corrosion of metallic iron and carbon steel.</title>
        <authorList>
            <person name="Iino T."/>
            <person name="Shono N."/>
            <person name="Ito K."/>
            <person name="Nakamura R."/>
            <person name="Sueoka K."/>
            <person name="Harayama S."/>
            <person name="Ohkuma M."/>
        </authorList>
    </citation>
    <scope>NUCLEOTIDE SEQUENCE [LARGE SCALE GENOMIC DNA]</scope>
    <source>
        <strain evidence="7 10">MIC1-1</strain>
    </source>
</reference>
<proteinExistence type="predicted"/>
<sequence length="481" mass="54880">MERVSHIKLALFYIVSLLFIAANIYLLIVKESRVLILLPLALGVVLLALYRLDVLFRLVIFLTPLSIPLTTFYPDSTINMSLPSEPIFFGLLGIFVLRLLMENDFDRKVWRHPVTLMIGIYLGWMLLTSFTSTMPLVSLKAFLAAAWFISAAYLMATQYLKRGFSSVRELWLLFLAGMVIVIILTIRKHIGYGLWNKQIAYKVPQPFFNDHTVYGAVIAMMIPYLLAFAADRESRMKTRLLFLMLLPLFVAGLVFSYSRASWLSVAVAAVVWLIMKLRIRFTHLLFTTVAVVVILFTFWTQILLKLETNKTDSSSNMVKHVESMTNITSDASNVERLNRWYCALEMFKEKPVFGWGPNTYQFKYAPFQIREFRTIISTNSGDWGNAHSEYLGALVSSGLLGLLAFLSLIVSILYTGIRLYSRTEDSRTRLLSMAAVLSLATYFVHSFLNNFLDMDNAAIPFWMSFALIVVLDIQESNKIKG</sequence>
<feature type="transmembrane region" description="Helical" evidence="5">
    <location>
        <begin position="240"/>
        <end position="255"/>
    </location>
</feature>
<feature type="transmembrane region" description="Helical" evidence="5">
    <location>
        <begin position="168"/>
        <end position="186"/>
    </location>
</feature>
<keyword evidence="2 5" id="KW-0812">Transmembrane</keyword>
<evidence type="ECO:0000313" key="9">
    <source>
        <dbReference type="Proteomes" id="UP000240621"/>
    </source>
</evidence>
<evidence type="ECO:0000313" key="10">
    <source>
        <dbReference type="Proteomes" id="UP000396862"/>
    </source>
</evidence>
<organism evidence="8 9">
    <name type="scientific">Prolixibacter denitrificans</name>
    <dbReference type="NCBI Taxonomy" id="1541063"/>
    <lineage>
        <taxon>Bacteria</taxon>
        <taxon>Pseudomonadati</taxon>
        <taxon>Bacteroidota</taxon>
        <taxon>Bacteroidia</taxon>
        <taxon>Marinilabiliales</taxon>
        <taxon>Prolixibacteraceae</taxon>
        <taxon>Prolixibacter</taxon>
    </lineage>
</organism>
<feature type="transmembrane region" description="Helical" evidence="5">
    <location>
        <begin position="428"/>
        <end position="445"/>
    </location>
</feature>
<evidence type="ECO:0000313" key="7">
    <source>
        <dbReference type="EMBL" id="GET20326.1"/>
    </source>
</evidence>
<dbReference type="GO" id="GO:0016020">
    <property type="term" value="C:membrane"/>
    <property type="evidence" value="ECO:0007669"/>
    <property type="project" value="UniProtKB-SubCell"/>
</dbReference>
<feature type="transmembrane region" description="Helical" evidence="5">
    <location>
        <begin position="86"/>
        <end position="101"/>
    </location>
</feature>
<evidence type="ECO:0000256" key="1">
    <source>
        <dbReference type="ARBA" id="ARBA00004141"/>
    </source>
</evidence>
<dbReference type="PANTHER" id="PTHR37422">
    <property type="entry name" value="TEICHURONIC ACID BIOSYNTHESIS PROTEIN TUAE"/>
    <property type="match status" value="1"/>
</dbReference>
<name>A0A2P8CL85_9BACT</name>
<dbReference type="InterPro" id="IPR007016">
    <property type="entry name" value="O-antigen_ligase-rel_domated"/>
</dbReference>
<keyword evidence="10" id="KW-1185">Reference proteome</keyword>
<comment type="subcellular location">
    <subcellularLocation>
        <location evidence="1">Membrane</location>
        <topology evidence="1">Multi-pass membrane protein</topology>
    </subcellularLocation>
</comment>
<feature type="transmembrane region" description="Helical" evidence="5">
    <location>
        <begin position="137"/>
        <end position="156"/>
    </location>
</feature>
<dbReference type="RefSeq" id="WP_106540722.1">
    <property type="nucleotide sequence ID" value="NZ_BLAU01000001.1"/>
</dbReference>
<feature type="transmembrane region" description="Helical" evidence="5">
    <location>
        <begin position="284"/>
        <end position="304"/>
    </location>
</feature>
<evidence type="ECO:0000256" key="4">
    <source>
        <dbReference type="ARBA" id="ARBA00023136"/>
    </source>
</evidence>
<feature type="transmembrane region" description="Helical" evidence="5">
    <location>
        <begin position="113"/>
        <end position="131"/>
    </location>
</feature>
<dbReference type="Pfam" id="PF04932">
    <property type="entry name" value="Wzy_C"/>
    <property type="match status" value="1"/>
</dbReference>
<keyword evidence="3 5" id="KW-1133">Transmembrane helix</keyword>
<feature type="domain" description="O-antigen ligase-related" evidence="6">
    <location>
        <begin position="248"/>
        <end position="406"/>
    </location>
</feature>
<feature type="transmembrane region" description="Helical" evidence="5">
    <location>
        <begin position="55"/>
        <end position="74"/>
    </location>
</feature>
<accession>A0A2P8CL85</accession>
<evidence type="ECO:0000256" key="5">
    <source>
        <dbReference type="SAM" id="Phobius"/>
    </source>
</evidence>
<dbReference type="GO" id="GO:0016874">
    <property type="term" value="F:ligase activity"/>
    <property type="evidence" value="ECO:0007669"/>
    <property type="project" value="UniProtKB-KW"/>
</dbReference>
<dbReference type="InterPro" id="IPR051533">
    <property type="entry name" value="WaaL-like"/>
</dbReference>
<dbReference type="EMBL" id="PYGC01000001">
    <property type="protein sequence ID" value="PSK85707.1"/>
    <property type="molecule type" value="Genomic_DNA"/>
</dbReference>